<evidence type="ECO:0000313" key="1">
    <source>
        <dbReference type="EMBL" id="XDJ15364.1"/>
    </source>
</evidence>
<reference evidence="1" key="1">
    <citation type="submission" date="2024-07" db="EMBL/GenBank/DDBJ databases">
        <authorList>
            <person name="Bringhurst R.M."/>
            <person name="Homer T.E."/>
        </authorList>
    </citation>
    <scope>NUCLEOTIDE SEQUENCE</scope>
</reference>
<sequence>MGGSFGGMMMRVANSLGMGLPVYDAPRKSKRKSWAQRVEEETENELWQIRQDRVNNRDKAVNVFKHRLLDHYDQFYAAGLVKPGDTLMQIICRAQGVPYRKKRKRKS</sequence>
<protein>
    <submittedName>
        <fullName evidence="1">Uncharacterized protein</fullName>
    </submittedName>
</protein>
<name>A0AB39CEP6_9VIRU</name>
<accession>A0AB39CEP6</accession>
<proteinExistence type="predicted"/>
<dbReference type="EMBL" id="PQ015379">
    <property type="protein sequence ID" value="XDJ15364.1"/>
    <property type="molecule type" value="Genomic_DNA"/>
</dbReference>
<organism evidence="1">
    <name type="scientific">Pseudomonas phage HRDY3</name>
    <dbReference type="NCBI Taxonomy" id="3236930"/>
    <lineage>
        <taxon>Viruses</taxon>
    </lineage>
</organism>